<dbReference type="InterPro" id="IPR051125">
    <property type="entry name" value="ABC-4/HrtB_transporter"/>
</dbReference>
<feature type="transmembrane region" description="Helical" evidence="6">
    <location>
        <begin position="20"/>
        <end position="37"/>
    </location>
</feature>
<proteinExistence type="predicted"/>
<comment type="subcellular location">
    <subcellularLocation>
        <location evidence="1">Cell membrane</location>
        <topology evidence="1">Multi-pass membrane protein</topology>
    </subcellularLocation>
</comment>
<dbReference type="PANTHER" id="PTHR43738">
    <property type="entry name" value="ABC TRANSPORTER, MEMBRANE PROTEIN"/>
    <property type="match status" value="1"/>
</dbReference>
<evidence type="ECO:0000256" key="3">
    <source>
        <dbReference type="ARBA" id="ARBA00022692"/>
    </source>
</evidence>
<dbReference type="PANTHER" id="PTHR43738:SF2">
    <property type="entry name" value="ABC TRANSPORTER PERMEASE"/>
    <property type="match status" value="1"/>
</dbReference>
<dbReference type="EMBL" id="VLTJ01000039">
    <property type="protein sequence ID" value="TSH90513.1"/>
    <property type="molecule type" value="Genomic_DNA"/>
</dbReference>
<evidence type="ECO:0000256" key="6">
    <source>
        <dbReference type="SAM" id="Phobius"/>
    </source>
</evidence>
<gene>
    <name evidence="9" type="ORF">FOZ76_22140</name>
</gene>
<evidence type="ECO:0000256" key="2">
    <source>
        <dbReference type="ARBA" id="ARBA00022475"/>
    </source>
</evidence>
<keyword evidence="3 6" id="KW-0812">Transmembrane</keyword>
<dbReference type="Pfam" id="PF12704">
    <property type="entry name" value="MacB_PCD"/>
    <property type="match status" value="1"/>
</dbReference>
<dbReference type="Pfam" id="PF02687">
    <property type="entry name" value="FtsX"/>
    <property type="match status" value="1"/>
</dbReference>
<keyword evidence="2" id="KW-1003">Cell membrane</keyword>
<dbReference type="InterPro" id="IPR025857">
    <property type="entry name" value="MacB_PCD"/>
</dbReference>
<evidence type="ECO:0000256" key="4">
    <source>
        <dbReference type="ARBA" id="ARBA00022989"/>
    </source>
</evidence>
<evidence type="ECO:0000256" key="1">
    <source>
        <dbReference type="ARBA" id="ARBA00004651"/>
    </source>
</evidence>
<name>A0A556ACB6_9BURK</name>
<dbReference type="AlphaFoldDB" id="A0A556ACB6"/>
<feature type="transmembrane region" description="Helical" evidence="6">
    <location>
        <begin position="335"/>
        <end position="368"/>
    </location>
</feature>
<accession>A0A556ACB6</accession>
<sequence length="420" mass="45017">MTAALPRIAFASLWARRYTALIALVCIALSAALLLGVERLRQDARTSFLRTVAGIDLIVGARSHPVQLMLYSVFRLGDATNNLSWQSYQEIAQRPDVAWTVPISLGDSHRGYRVVGTTEDYFRHVRYGGERGLEFAHGKPFSGIFDAVLGADVARTLGYAVDERIVLAHGTAALNPQLHDDRPFTVTGILAPTGTPIDQGVYVSLAGIEAIHINWRSGTRVGRAPDPDSLDAQRLQPRNITAFYVGLENRRAVFNVQRAVNDMRSEPLTAMLPGVALQQLWSLLRTGERALTATAVCMVAVGILGLLAVLLATLDARRREMAILRAVGAGPRHIAGLLLCEALGLAVLGTVLGYLLLQAVLLGAAGWVQATLGLLVGPALPSSGEWRLMGGIVAAALVAACLPAWLAYRRSVADGVSVRT</sequence>
<dbReference type="RefSeq" id="WP_143950430.1">
    <property type="nucleotide sequence ID" value="NZ_BAABMB010000003.1"/>
</dbReference>
<feature type="transmembrane region" description="Helical" evidence="6">
    <location>
        <begin position="290"/>
        <end position="314"/>
    </location>
</feature>
<evidence type="ECO:0000256" key="5">
    <source>
        <dbReference type="ARBA" id="ARBA00023136"/>
    </source>
</evidence>
<feature type="domain" description="MacB-like periplasmic core" evidence="8">
    <location>
        <begin position="21"/>
        <end position="230"/>
    </location>
</feature>
<comment type="caution">
    <text evidence="9">The sequence shown here is derived from an EMBL/GenBank/DDBJ whole genome shotgun (WGS) entry which is preliminary data.</text>
</comment>
<organism evidence="9 10">
    <name type="scientific">Verticiella sediminum</name>
    <dbReference type="NCBI Taxonomy" id="1247510"/>
    <lineage>
        <taxon>Bacteria</taxon>
        <taxon>Pseudomonadati</taxon>
        <taxon>Pseudomonadota</taxon>
        <taxon>Betaproteobacteria</taxon>
        <taxon>Burkholderiales</taxon>
        <taxon>Alcaligenaceae</taxon>
        <taxon>Verticiella</taxon>
    </lineage>
</organism>
<keyword evidence="5 6" id="KW-0472">Membrane</keyword>
<feature type="transmembrane region" description="Helical" evidence="6">
    <location>
        <begin position="388"/>
        <end position="408"/>
    </location>
</feature>
<evidence type="ECO:0000313" key="10">
    <source>
        <dbReference type="Proteomes" id="UP000318405"/>
    </source>
</evidence>
<protein>
    <submittedName>
        <fullName evidence="9">ABC transporter permease</fullName>
    </submittedName>
</protein>
<feature type="domain" description="ABC3 transporter permease C-terminal" evidence="7">
    <location>
        <begin position="295"/>
        <end position="411"/>
    </location>
</feature>
<dbReference type="Proteomes" id="UP000318405">
    <property type="component" value="Unassembled WGS sequence"/>
</dbReference>
<keyword evidence="4 6" id="KW-1133">Transmembrane helix</keyword>
<reference evidence="9 10" key="1">
    <citation type="submission" date="2019-07" db="EMBL/GenBank/DDBJ databases">
        <title>Qingshengfaniella alkalisoli gen. nov., sp. nov., isolated from saline soil.</title>
        <authorList>
            <person name="Xu L."/>
            <person name="Huang X.-X."/>
            <person name="Sun J.-Q."/>
        </authorList>
    </citation>
    <scope>NUCLEOTIDE SEQUENCE [LARGE SCALE GENOMIC DNA]</scope>
    <source>
        <strain evidence="9 10">DSM 27279</strain>
    </source>
</reference>
<dbReference type="GO" id="GO:0005886">
    <property type="term" value="C:plasma membrane"/>
    <property type="evidence" value="ECO:0007669"/>
    <property type="project" value="UniProtKB-SubCell"/>
</dbReference>
<keyword evidence="10" id="KW-1185">Reference proteome</keyword>
<evidence type="ECO:0000313" key="9">
    <source>
        <dbReference type="EMBL" id="TSH90513.1"/>
    </source>
</evidence>
<dbReference type="OrthoDB" id="9784014at2"/>
<evidence type="ECO:0000259" key="7">
    <source>
        <dbReference type="Pfam" id="PF02687"/>
    </source>
</evidence>
<dbReference type="InterPro" id="IPR003838">
    <property type="entry name" value="ABC3_permease_C"/>
</dbReference>
<evidence type="ECO:0000259" key="8">
    <source>
        <dbReference type="Pfam" id="PF12704"/>
    </source>
</evidence>